<comment type="caution">
    <text evidence="1">The sequence shown here is derived from an EMBL/GenBank/DDBJ whole genome shotgun (WGS) entry which is preliminary data.</text>
</comment>
<dbReference type="SUPFAM" id="SSF82185">
    <property type="entry name" value="Histone H3 K4-specific methyltransferase SET7/9 N-terminal domain"/>
    <property type="match status" value="1"/>
</dbReference>
<evidence type="ECO:0000313" key="1">
    <source>
        <dbReference type="EMBL" id="MBH5329689.1"/>
    </source>
</evidence>
<evidence type="ECO:0008006" key="3">
    <source>
        <dbReference type="Google" id="ProtNLM"/>
    </source>
</evidence>
<gene>
    <name evidence="1" type="ORF">H9Q10_08415</name>
</gene>
<dbReference type="RefSeq" id="WP_197903675.1">
    <property type="nucleotide sequence ID" value="NZ_JACSGR010000006.1"/>
</dbReference>
<sequence>MFYESGKIKFRYSRYLSPNNNWIRHGLFEAFYKNGIRASEGNYEHGAEHETWTDYHDDGSLAARGTYRHGEQLEDWEYWDK</sequence>
<dbReference type="Pfam" id="PF07661">
    <property type="entry name" value="MORN_2"/>
    <property type="match status" value="2"/>
</dbReference>
<proteinExistence type="predicted"/>
<dbReference type="InterPro" id="IPR011652">
    <property type="entry name" value="MORN_2"/>
</dbReference>
<dbReference type="Gene3D" id="3.90.930.1">
    <property type="match status" value="1"/>
</dbReference>
<organism evidence="1 2">
    <name type="scientific">Eikenella glucosivorans</name>
    <dbReference type="NCBI Taxonomy" id="2766967"/>
    <lineage>
        <taxon>Bacteria</taxon>
        <taxon>Pseudomonadati</taxon>
        <taxon>Pseudomonadota</taxon>
        <taxon>Betaproteobacteria</taxon>
        <taxon>Neisseriales</taxon>
        <taxon>Neisseriaceae</taxon>
        <taxon>Eikenella</taxon>
    </lineage>
</organism>
<keyword evidence="2" id="KW-1185">Reference proteome</keyword>
<evidence type="ECO:0000313" key="2">
    <source>
        <dbReference type="Proteomes" id="UP000768471"/>
    </source>
</evidence>
<accession>A0ABS0NBN0</accession>
<protein>
    <recommendedName>
        <fullName evidence="3">MORN repeat variant</fullName>
    </recommendedName>
</protein>
<dbReference type="Proteomes" id="UP000768471">
    <property type="component" value="Unassembled WGS sequence"/>
</dbReference>
<dbReference type="EMBL" id="JACSGR010000006">
    <property type="protein sequence ID" value="MBH5329689.1"/>
    <property type="molecule type" value="Genomic_DNA"/>
</dbReference>
<reference evidence="1 2" key="1">
    <citation type="submission" date="2020-09" db="EMBL/GenBank/DDBJ databases">
        <title>Eikenella S3660 sp. nov., isolated from a throat swab.</title>
        <authorList>
            <person name="Buhl M."/>
        </authorList>
    </citation>
    <scope>NUCLEOTIDE SEQUENCE [LARGE SCALE GENOMIC DNA]</scope>
    <source>
        <strain evidence="1 2">S3360</strain>
    </source>
</reference>
<name>A0ABS0NBN0_9NEIS</name>